<gene>
    <name evidence="2" type="ORF">DWY58_01610</name>
</gene>
<feature type="chain" id="PRO_5019306968" evidence="1">
    <location>
        <begin position="22"/>
        <end position="271"/>
    </location>
</feature>
<evidence type="ECO:0000256" key="1">
    <source>
        <dbReference type="SAM" id="SignalP"/>
    </source>
</evidence>
<protein>
    <submittedName>
        <fullName evidence="2">Carboxypeptidase regulatory-like domain-containing protein</fullName>
    </submittedName>
</protein>
<accession>A0A412EAS1</accession>
<keyword evidence="2" id="KW-0121">Carboxypeptidase</keyword>
<dbReference type="SUPFAM" id="SSF49464">
    <property type="entry name" value="Carboxypeptidase regulatory domain-like"/>
    <property type="match status" value="1"/>
</dbReference>
<name>A0A412EAS1_BACSE</name>
<dbReference type="RefSeq" id="WP_117917050.1">
    <property type="nucleotide sequence ID" value="NZ_CAXSRQ010000001.1"/>
</dbReference>
<dbReference type="AlphaFoldDB" id="A0A412EAS1"/>
<evidence type="ECO:0000313" key="2">
    <source>
        <dbReference type="EMBL" id="RGR29968.1"/>
    </source>
</evidence>
<dbReference type="GO" id="GO:0004180">
    <property type="term" value="F:carboxypeptidase activity"/>
    <property type="evidence" value="ECO:0007669"/>
    <property type="project" value="UniProtKB-KW"/>
</dbReference>
<reference evidence="2 3" key="1">
    <citation type="submission" date="2018-08" db="EMBL/GenBank/DDBJ databases">
        <title>A genome reference for cultivated species of the human gut microbiota.</title>
        <authorList>
            <person name="Zou Y."/>
            <person name="Xue W."/>
            <person name="Luo G."/>
        </authorList>
    </citation>
    <scope>NUCLEOTIDE SEQUENCE [LARGE SCALE GENOMIC DNA]</scope>
    <source>
        <strain evidence="2 3">AF25-6</strain>
    </source>
</reference>
<keyword evidence="2" id="KW-0645">Protease</keyword>
<dbReference type="Gene3D" id="2.60.40.1120">
    <property type="entry name" value="Carboxypeptidase-like, regulatory domain"/>
    <property type="match status" value="1"/>
</dbReference>
<comment type="caution">
    <text evidence="2">The sequence shown here is derived from an EMBL/GenBank/DDBJ whole genome shotgun (WGS) entry which is preliminary data.</text>
</comment>
<sequence length="271" mass="31636">MKQLFAILFLFLLIPAGYAQQQDSVTIRGRVTDYSGQPIDSASIWWQNPQFDDVIEAITGKDGYYTARVPKGKYQNVGSIYLPSYAHVAMKSSLPEAEHRLEFWAWDFIADRDTTLNIRYHRMEAYGMRVFRIPGAMPAYQIYVRPMSLTRFYRWMKEAKPESLVHGEKIGNIKQEKQDKKAKECQLAPRPEQLKATVWIDGEEVPVLMKQEIKEYFDANEYGNAYLLTVDFPKLRKAELPYHVFKVELTDLENGDRGEGLYYMEKETYVK</sequence>
<proteinExistence type="predicted"/>
<dbReference type="InterPro" id="IPR008969">
    <property type="entry name" value="CarboxyPept-like_regulatory"/>
</dbReference>
<evidence type="ECO:0000313" key="3">
    <source>
        <dbReference type="Proteomes" id="UP000284161"/>
    </source>
</evidence>
<dbReference type="Pfam" id="PF13620">
    <property type="entry name" value="CarboxypepD_reg"/>
    <property type="match status" value="1"/>
</dbReference>
<dbReference type="Proteomes" id="UP000284161">
    <property type="component" value="Unassembled WGS sequence"/>
</dbReference>
<dbReference type="EMBL" id="QRUB01000001">
    <property type="protein sequence ID" value="RGR29968.1"/>
    <property type="molecule type" value="Genomic_DNA"/>
</dbReference>
<keyword evidence="1" id="KW-0732">Signal</keyword>
<organism evidence="2 3">
    <name type="scientific">Bacteroides stercoris</name>
    <dbReference type="NCBI Taxonomy" id="46506"/>
    <lineage>
        <taxon>Bacteria</taxon>
        <taxon>Pseudomonadati</taxon>
        <taxon>Bacteroidota</taxon>
        <taxon>Bacteroidia</taxon>
        <taxon>Bacteroidales</taxon>
        <taxon>Bacteroidaceae</taxon>
        <taxon>Bacteroides</taxon>
    </lineage>
</organism>
<feature type="signal peptide" evidence="1">
    <location>
        <begin position="1"/>
        <end position="21"/>
    </location>
</feature>
<keyword evidence="2" id="KW-0378">Hydrolase</keyword>